<dbReference type="Proteomes" id="UP000542111">
    <property type="component" value="Unassembled WGS sequence"/>
</dbReference>
<evidence type="ECO:0000313" key="2">
    <source>
        <dbReference type="Proteomes" id="UP000542111"/>
    </source>
</evidence>
<protein>
    <submittedName>
        <fullName evidence="1">Uncharacterized protein</fullName>
    </submittedName>
</protein>
<organism evidence="1 2">
    <name type="scientific">Pseudomonas gessardii</name>
    <dbReference type="NCBI Taxonomy" id="78544"/>
    <lineage>
        <taxon>Bacteria</taxon>
        <taxon>Pseudomonadati</taxon>
        <taxon>Pseudomonadota</taxon>
        <taxon>Gammaproteobacteria</taxon>
        <taxon>Pseudomonadales</taxon>
        <taxon>Pseudomonadaceae</taxon>
        <taxon>Pseudomonas</taxon>
    </lineage>
</organism>
<dbReference type="SUPFAM" id="SSF75304">
    <property type="entry name" value="Amidase signature (AS) enzymes"/>
    <property type="match status" value="1"/>
</dbReference>
<reference evidence="1 2" key="1">
    <citation type="journal article" date="2020" name="Front. Microbiol.">
        <title>Genetic Organization of the aprX-lipA2 Operon Affects the Proteolytic Potential of Pseudomonas Species in Milk.</title>
        <authorList>
            <person name="Maier C."/>
            <person name="Huptas C."/>
            <person name="von Neubeck M."/>
            <person name="Scherer S."/>
            <person name="Wenning M."/>
            <person name="Lucking G."/>
        </authorList>
    </citation>
    <scope>NUCLEOTIDE SEQUENCE [LARGE SCALE GENOMIC DNA]</scope>
    <source>
        <strain evidence="1 2">G4779</strain>
    </source>
</reference>
<dbReference type="Gene3D" id="3.90.1300.10">
    <property type="entry name" value="Amidase signature (AS) domain"/>
    <property type="match status" value="1"/>
</dbReference>
<dbReference type="OrthoDB" id="7015746at2"/>
<evidence type="ECO:0000313" key="1">
    <source>
        <dbReference type="EMBL" id="NNA94568.1"/>
    </source>
</evidence>
<dbReference type="InterPro" id="IPR036928">
    <property type="entry name" value="AS_sf"/>
</dbReference>
<proteinExistence type="predicted"/>
<gene>
    <name evidence="1" type="ORF">HBO33_05255</name>
</gene>
<dbReference type="EMBL" id="JAAQYP010000006">
    <property type="protein sequence ID" value="NNA94568.1"/>
    <property type="molecule type" value="Genomic_DNA"/>
</dbReference>
<sequence length="260" mass="27923">MKEKCRSILPPCIPCPVGIYSVLHLFDKTTFVPPAPAASAGSVPGARCGIEFQPAAAPVAAEFVVAQGPRFDIPGPMMKTVRDPSLSLIALSGLDPEGPVMAEVPLVMESDALKVRPALADWRIGFADEYLHDGVLEAVEHSNGFLLALEVLRASGADVVPVVAQLPDTPEQFSLASGNEIDKRVSEHRLDALVSDGQSPAFHGFCKTGYPGVCQIFNDELHGTRVVLWFYGARWARDSLSVLARVYQQAMQARAGMSAR</sequence>
<dbReference type="AlphaFoldDB" id="A0A7Y1MLZ3"/>
<name>A0A7Y1MLZ3_9PSED</name>
<comment type="caution">
    <text evidence="1">The sequence shown here is derived from an EMBL/GenBank/DDBJ whole genome shotgun (WGS) entry which is preliminary data.</text>
</comment>
<accession>A0A7Y1MLZ3</accession>